<evidence type="ECO:0000256" key="1">
    <source>
        <dbReference type="ARBA" id="ARBA00008791"/>
    </source>
</evidence>
<dbReference type="Pfam" id="PF00582">
    <property type="entry name" value="Usp"/>
    <property type="match status" value="2"/>
</dbReference>
<name>M1NW40_9CORY</name>
<evidence type="ECO:0000259" key="2">
    <source>
        <dbReference type="Pfam" id="PF00582"/>
    </source>
</evidence>
<dbReference type="SUPFAM" id="SSF52402">
    <property type="entry name" value="Adenine nucleotide alpha hydrolases-like"/>
    <property type="match status" value="2"/>
</dbReference>
<reference evidence="3 4" key="1">
    <citation type="journal article" date="2012" name="Stand. Genomic Sci.">
        <title>Genome sequence of the halotolerant bacterium Corynebacterium halotolerans type strain YIM 70093(T) (= DSM 44683(T)).</title>
        <authorList>
            <person name="Ruckert C."/>
            <person name="Albersmeier A."/>
            <person name="Al-Dilaimi A."/>
            <person name="Niehaus K."/>
            <person name="Szczepanowski R."/>
            <person name="Kalinowski J."/>
        </authorList>
    </citation>
    <scope>NUCLEOTIDE SEQUENCE [LARGE SCALE GENOMIC DNA]</scope>
    <source>
        <strain evidence="3">YIM 70093</strain>
    </source>
</reference>
<evidence type="ECO:0000313" key="4">
    <source>
        <dbReference type="Proteomes" id="UP000011723"/>
    </source>
</evidence>
<feature type="domain" description="UspA" evidence="2">
    <location>
        <begin position="18"/>
        <end position="157"/>
    </location>
</feature>
<keyword evidence="4" id="KW-1185">Reference proteome</keyword>
<dbReference type="eggNOG" id="COG0589">
    <property type="taxonomic scope" value="Bacteria"/>
</dbReference>
<dbReference type="OrthoDB" id="5242641at2"/>
<dbReference type="KEGG" id="chn:A605_13505"/>
<feature type="domain" description="UspA" evidence="2">
    <location>
        <begin position="188"/>
        <end position="314"/>
    </location>
</feature>
<organism evidence="3 4">
    <name type="scientific">Corynebacterium halotolerans YIM 70093 = DSM 44683</name>
    <dbReference type="NCBI Taxonomy" id="1121362"/>
    <lineage>
        <taxon>Bacteria</taxon>
        <taxon>Bacillati</taxon>
        <taxon>Actinomycetota</taxon>
        <taxon>Actinomycetes</taxon>
        <taxon>Mycobacteriales</taxon>
        <taxon>Corynebacteriaceae</taxon>
        <taxon>Corynebacterium</taxon>
    </lineage>
</organism>
<sequence length="320" mass="34851">MSHNDVSSSPDPDATPIRVLVAWRPDSRGTEAIEFAAWLARTTDVRVRAVTTLLRPWPSTSLSKLGGKYRKWYEKEAAACEQKVRRAFTNAGIEKDSWDERVSVFADGTSESVLLTEAADEYDAHLVILGSGATAPKGRFLAGSTADALLHSSPKPLGLAPRAVKLSKRGITRVNFAFLDSRGTEHDSSLHFAAHLAARWSVPLRILAFSPSGIADPLLHDRRDLSSELTDEWREHSLAMLDRAGDAVSDRYPELTVETEIGTGVGWAGAIDALKWKKGDLLCLGSTPLGPIESVFIGSTATDFLRHVRVPVVIHPAPRT</sequence>
<accession>M1NW40</accession>
<dbReference type="InterPro" id="IPR006016">
    <property type="entry name" value="UspA"/>
</dbReference>
<dbReference type="STRING" id="1121362.A605_13505"/>
<dbReference type="HOGENOM" id="CLU_049301_4_0_11"/>
<gene>
    <name evidence="3" type="ORF">A605_13505</name>
</gene>
<dbReference type="PANTHER" id="PTHR46268">
    <property type="entry name" value="STRESS RESPONSE PROTEIN NHAX"/>
    <property type="match status" value="1"/>
</dbReference>
<comment type="similarity">
    <text evidence="1">Belongs to the universal stress protein A family.</text>
</comment>
<dbReference type="Gene3D" id="3.40.50.12370">
    <property type="match status" value="1"/>
</dbReference>
<dbReference type="RefSeq" id="WP_015402111.1">
    <property type="nucleotide sequence ID" value="NC_020302.1"/>
</dbReference>
<dbReference type="EMBL" id="CP003697">
    <property type="protein sequence ID" value="AGF73697.1"/>
    <property type="molecule type" value="Genomic_DNA"/>
</dbReference>
<dbReference type="PATRIC" id="fig|1121362.3.peg.2747"/>
<dbReference type="AlphaFoldDB" id="M1NW40"/>
<proteinExistence type="inferred from homology"/>
<dbReference type="Proteomes" id="UP000011723">
    <property type="component" value="Chromosome"/>
</dbReference>
<protein>
    <submittedName>
        <fullName evidence="3">Universal stress protein</fullName>
    </submittedName>
</protein>
<dbReference type="PANTHER" id="PTHR46268:SF15">
    <property type="entry name" value="UNIVERSAL STRESS PROTEIN HP_0031"/>
    <property type="match status" value="1"/>
</dbReference>
<evidence type="ECO:0000313" key="3">
    <source>
        <dbReference type="EMBL" id="AGF73697.1"/>
    </source>
</evidence>
<dbReference type="CDD" id="cd00293">
    <property type="entry name" value="USP-like"/>
    <property type="match status" value="2"/>
</dbReference>